<name>A0A9W8YEC2_9PLEO</name>
<evidence type="ECO:0000256" key="3">
    <source>
        <dbReference type="ARBA" id="ARBA00022771"/>
    </source>
</evidence>
<feature type="domain" description="CCHC-type" evidence="8">
    <location>
        <begin position="165"/>
        <end position="179"/>
    </location>
</feature>
<dbReference type="EMBL" id="JAPEUY010000003">
    <property type="protein sequence ID" value="KAJ4375284.1"/>
    <property type="molecule type" value="Genomic_DNA"/>
</dbReference>
<evidence type="ECO:0000256" key="7">
    <source>
        <dbReference type="SAM" id="MobiDB-lite"/>
    </source>
</evidence>
<dbReference type="GO" id="GO:0008270">
    <property type="term" value="F:zinc ion binding"/>
    <property type="evidence" value="ECO:0007669"/>
    <property type="project" value="UniProtKB-KW"/>
</dbReference>
<dbReference type="PANTHER" id="PTHR15439">
    <property type="entry name" value="RETINOBLASTOMA-BINDING PROTEIN 6"/>
    <property type="match status" value="1"/>
</dbReference>
<dbReference type="GO" id="GO:0006511">
    <property type="term" value="P:ubiquitin-dependent protein catabolic process"/>
    <property type="evidence" value="ECO:0007669"/>
    <property type="project" value="TreeGrafter"/>
</dbReference>
<keyword evidence="5" id="KW-0539">Nucleus</keyword>
<feature type="region of interest" description="Disordered" evidence="7">
    <location>
        <begin position="334"/>
        <end position="392"/>
    </location>
</feature>
<feature type="region of interest" description="Disordered" evidence="7">
    <location>
        <begin position="404"/>
        <end position="465"/>
    </location>
</feature>
<comment type="caution">
    <text evidence="10">The sequence shown here is derived from an EMBL/GenBank/DDBJ whole genome shotgun (WGS) entry which is preliminary data.</text>
</comment>
<dbReference type="GO" id="GO:0005634">
    <property type="term" value="C:nucleus"/>
    <property type="evidence" value="ECO:0007669"/>
    <property type="project" value="UniProtKB-SubCell"/>
</dbReference>
<sequence length="678" mass="72595">MSSSVFYKFKNSREPERIVFDGTDITVFELKRDIITASGLGDGTDFDLHLYPEDDPKAEYDDDTTTISRSSTVIVVRRPAARGHGRAARYVSGKAPVRAIKKETKPTVPIAGATLNEADAEAAFLAESAQVWDAQKETLAHAKPVFHKKKPVNVPTHEPPPGYVCYRCHQKGHWIQACPTNSDPDFKPTIRAKRTTGIPQSFLKKVEKPVDDEDARGVMMNADGEYVQVMTDNRTWEKFQEKANASKAQAASADAASKEVRERGLECPLDKRMFVNPVKTPCCGKTYCHECIDNALADGDLICPNCAKEDVLMDDLVPDEEMVKSIKAYEAEKAKEKLDREKEQAKAEAKAAEQPAAATASPPIKNETESSAVPVETSSTTTASNNDTTTSSLTTTVAATTAAAADPAVEASSATPGATGGNGNASDTESTTSKKRKSPPTEIKPPTAPKAMRQQKEQAANPAAAMEQEFIQQMEALKNGGPAMPLPMLGGVPNMPSMPNMSNMGNMPNMPNNMGFPGQMQMPGFNNMNGPMGGFNPMMNMNMNNMNMMNMNGGQMMGGGPGGGMAMHHQHNNNPQMNGYGNGMGMGMNHQQQQWQNNNQNNGYGGGGGGFGAGMNGYGGQAGMGMGGMGMGMGMGMMNAAGGGAGGADYNDAYERQPVNPRGRHRKAARAPDYRHVQ</sequence>
<keyword evidence="2" id="KW-0479">Metal-binding</keyword>
<dbReference type="SUPFAM" id="SSF57850">
    <property type="entry name" value="RING/U-box"/>
    <property type="match status" value="1"/>
</dbReference>
<gene>
    <name evidence="10" type="primary">MPE1</name>
    <name evidence="10" type="ORF">N0V83_002370</name>
</gene>
<evidence type="ECO:0000256" key="5">
    <source>
        <dbReference type="ARBA" id="ARBA00023242"/>
    </source>
</evidence>
<evidence type="ECO:0000256" key="2">
    <source>
        <dbReference type="ARBA" id="ARBA00022723"/>
    </source>
</evidence>
<dbReference type="InterPro" id="IPR014891">
    <property type="entry name" value="DWNN_domain"/>
</dbReference>
<dbReference type="PANTHER" id="PTHR15439:SF0">
    <property type="entry name" value="CELL DIVISION CYCLE AND APOPTOSIS REGULATOR PROTEIN 1-RELATED"/>
    <property type="match status" value="1"/>
</dbReference>
<dbReference type="GO" id="GO:0006397">
    <property type="term" value="P:mRNA processing"/>
    <property type="evidence" value="ECO:0007669"/>
    <property type="project" value="InterPro"/>
</dbReference>
<dbReference type="OrthoDB" id="106784at2759"/>
<keyword evidence="3 6" id="KW-0863">Zinc-finger</keyword>
<evidence type="ECO:0000256" key="1">
    <source>
        <dbReference type="ARBA" id="ARBA00004123"/>
    </source>
</evidence>
<feature type="compositionally biased region" description="Low complexity" evidence="7">
    <location>
        <begin position="376"/>
        <end position="392"/>
    </location>
</feature>
<evidence type="ECO:0000259" key="8">
    <source>
        <dbReference type="PROSITE" id="PS50158"/>
    </source>
</evidence>
<evidence type="ECO:0000313" key="10">
    <source>
        <dbReference type="EMBL" id="KAJ4375284.1"/>
    </source>
</evidence>
<proteinExistence type="predicted"/>
<dbReference type="Pfam" id="PF13696">
    <property type="entry name" value="zf-CCHC_2"/>
    <property type="match status" value="1"/>
</dbReference>
<dbReference type="InterPro" id="IPR036875">
    <property type="entry name" value="Znf_CCHC_sf"/>
</dbReference>
<keyword evidence="11" id="KW-1185">Reference proteome</keyword>
<dbReference type="InterPro" id="IPR033489">
    <property type="entry name" value="RBBP6"/>
</dbReference>
<dbReference type="AlphaFoldDB" id="A0A9W8YEC2"/>
<dbReference type="Gene3D" id="4.10.60.10">
    <property type="entry name" value="Zinc finger, CCHC-type"/>
    <property type="match status" value="1"/>
</dbReference>
<dbReference type="GO" id="GO:0061630">
    <property type="term" value="F:ubiquitin protein ligase activity"/>
    <property type="evidence" value="ECO:0007669"/>
    <property type="project" value="InterPro"/>
</dbReference>
<feature type="domain" description="DWNN" evidence="9">
    <location>
        <begin position="5"/>
        <end position="79"/>
    </location>
</feature>
<feature type="compositionally biased region" description="Basic and acidic residues" evidence="7">
    <location>
        <begin position="334"/>
        <end position="351"/>
    </location>
</feature>
<feature type="region of interest" description="Disordered" evidence="7">
    <location>
        <begin position="648"/>
        <end position="678"/>
    </location>
</feature>
<dbReference type="InterPro" id="IPR025829">
    <property type="entry name" value="Zn_knuckle_CX2CX3GHX4C"/>
</dbReference>
<dbReference type="PROSITE" id="PS50158">
    <property type="entry name" value="ZF_CCHC"/>
    <property type="match status" value="1"/>
</dbReference>
<dbReference type="Pfam" id="PF08783">
    <property type="entry name" value="DWNN"/>
    <property type="match status" value="1"/>
</dbReference>
<dbReference type="InterPro" id="IPR001878">
    <property type="entry name" value="Znf_CCHC"/>
</dbReference>
<protein>
    <submittedName>
        <fullName evidence="10">Protein mpe1</fullName>
    </submittedName>
</protein>
<dbReference type="PROSITE" id="PS51282">
    <property type="entry name" value="DWNN"/>
    <property type="match status" value="1"/>
</dbReference>
<keyword evidence="4" id="KW-0862">Zinc</keyword>
<dbReference type="Proteomes" id="UP001140560">
    <property type="component" value="Unassembled WGS sequence"/>
</dbReference>
<dbReference type="Gene3D" id="3.10.20.90">
    <property type="entry name" value="Phosphatidylinositol 3-kinase Catalytic Subunit, Chain A, domain 1"/>
    <property type="match status" value="1"/>
</dbReference>
<dbReference type="InterPro" id="IPR013083">
    <property type="entry name" value="Znf_RING/FYVE/PHD"/>
</dbReference>
<dbReference type="Gene3D" id="3.30.40.10">
    <property type="entry name" value="Zinc/RING finger domain, C3HC4 (zinc finger)"/>
    <property type="match status" value="1"/>
</dbReference>
<evidence type="ECO:0000256" key="6">
    <source>
        <dbReference type="PROSITE-ProRule" id="PRU00047"/>
    </source>
</evidence>
<dbReference type="SMART" id="SM01180">
    <property type="entry name" value="DWNN"/>
    <property type="match status" value="1"/>
</dbReference>
<dbReference type="GO" id="GO:0003676">
    <property type="term" value="F:nucleic acid binding"/>
    <property type="evidence" value="ECO:0007669"/>
    <property type="project" value="InterPro"/>
</dbReference>
<evidence type="ECO:0000259" key="9">
    <source>
        <dbReference type="PROSITE" id="PS51282"/>
    </source>
</evidence>
<evidence type="ECO:0000313" key="11">
    <source>
        <dbReference type="Proteomes" id="UP001140560"/>
    </source>
</evidence>
<dbReference type="GO" id="GO:0016567">
    <property type="term" value="P:protein ubiquitination"/>
    <property type="evidence" value="ECO:0007669"/>
    <property type="project" value="InterPro"/>
</dbReference>
<dbReference type="SUPFAM" id="SSF57756">
    <property type="entry name" value="Retrovirus zinc finger-like domains"/>
    <property type="match status" value="1"/>
</dbReference>
<feature type="compositionally biased region" description="Low complexity" evidence="7">
    <location>
        <begin position="404"/>
        <end position="417"/>
    </location>
</feature>
<comment type="subcellular location">
    <subcellularLocation>
        <location evidence="1">Nucleus</location>
    </subcellularLocation>
</comment>
<dbReference type="CDD" id="cd16620">
    <property type="entry name" value="vRING-HC-C4C4_RBBP6"/>
    <property type="match status" value="1"/>
</dbReference>
<organism evidence="10 11">
    <name type="scientific">Neocucurbitaria cava</name>
    <dbReference type="NCBI Taxonomy" id="798079"/>
    <lineage>
        <taxon>Eukaryota</taxon>
        <taxon>Fungi</taxon>
        <taxon>Dikarya</taxon>
        <taxon>Ascomycota</taxon>
        <taxon>Pezizomycotina</taxon>
        <taxon>Dothideomycetes</taxon>
        <taxon>Pleosporomycetidae</taxon>
        <taxon>Pleosporales</taxon>
        <taxon>Pleosporineae</taxon>
        <taxon>Cucurbitariaceae</taxon>
        <taxon>Neocucurbitaria</taxon>
    </lineage>
</organism>
<reference evidence="10" key="1">
    <citation type="submission" date="2022-10" db="EMBL/GenBank/DDBJ databases">
        <title>Tapping the CABI collections for fungal endophytes: first genome assemblies for Collariella, Neodidymelliopsis, Ascochyta clinopodiicola, Didymella pomorum, Didymosphaeria variabile, Neocosmospora piperis and Neocucurbitaria cava.</title>
        <authorList>
            <person name="Hill R."/>
        </authorList>
    </citation>
    <scope>NUCLEOTIDE SEQUENCE</scope>
    <source>
        <strain evidence="10">IMI 356814</strain>
    </source>
</reference>
<evidence type="ECO:0000256" key="4">
    <source>
        <dbReference type="ARBA" id="ARBA00022833"/>
    </source>
</evidence>
<accession>A0A9W8YEC2</accession>